<reference evidence="6 7" key="1">
    <citation type="submission" date="2018-01" db="EMBL/GenBank/DDBJ databases">
        <authorList>
            <person name="Fu G.-Y."/>
        </authorList>
    </citation>
    <scope>NUCLEOTIDE SEQUENCE [LARGE SCALE GENOMIC DNA]</scope>
    <source>
        <strain evidence="6 7">SY39</strain>
    </source>
</reference>
<dbReference type="InterPro" id="IPR050570">
    <property type="entry name" value="Cell_wall_metabolism_enzyme"/>
</dbReference>
<dbReference type="SUPFAM" id="SSF51261">
    <property type="entry name" value="Duplicated hybrid motif"/>
    <property type="match status" value="1"/>
</dbReference>
<feature type="domain" description="M23ase beta-sheet core" evidence="5">
    <location>
        <begin position="224"/>
        <end position="318"/>
    </location>
</feature>
<evidence type="ECO:0000256" key="2">
    <source>
        <dbReference type="SAM" id="Coils"/>
    </source>
</evidence>
<gene>
    <name evidence="6" type="ORF">C0099_09225</name>
</gene>
<dbReference type="EMBL" id="CP025682">
    <property type="protein sequence ID" value="AUN95102.1"/>
    <property type="molecule type" value="Genomic_DNA"/>
</dbReference>
<dbReference type="InterPro" id="IPR016047">
    <property type="entry name" value="M23ase_b-sheet_dom"/>
</dbReference>
<evidence type="ECO:0000313" key="6">
    <source>
        <dbReference type="EMBL" id="AUN95102.1"/>
    </source>
</evidence>
<name>A0A2I6S790_9RHOO</name>
<keyword evidence="7" id="KW-1185">Reference proteome</keyword>
<evidence type="ECO:0000256" key="3">
    <source>
        <dbReference type="SAM" id="MobiDB-lite"/>
    </source>
</evidence>
<dbReference type="Gene3D" id="2.70.70.10">
    <property type="entry name" value="Glucose Permease (Domain IIA)"/>
    <property type="match status" value="1"/>
</dbReference>
<keyword evidence="4" id="KW-1133">Transmembrane helix</keyword>
<organism evidence="6 7">
    <name type="scientific">Pseudazoarcus pumilus</name>
    <dbReference type="NCBI Taxonomy" id="2067960"/>
    <lineage>
        <taxon>Bacteria</taxon>
        <taxon>Pseudomonadati</taxon>
        <taxon>Pseudomonadota</taxon>
        <taxon>Betaproteobacteria</taxon>
        <taxon>Rhodocyclales</taxon>
        <taxon>Zoogloeaceae</taxon>
        <taxon>Pseudazoarcus</taxon>
    </lineage>
</organism>
<evidence type="ECO:0000259" key="5">
    <source>
        <dbReference type="Pfam" id="PF01551"/>
    </source>
</evidence>
<keyword evidence="2" id="KW-0175">Coiled coil</keyword>
<dbReference type="OrthoDB" id="9815245at2"/>
<dbReference type="CDD" id="cd12797">
    <property type="entry name" value="M23_peptidase"/>
    <property type="match status" value="1"/>
</dbReference>
<dbReference type="RefSeq" id="WP_102247168.1">
    <property type="nucleotide sequence ID" value="NZ_CP025682.1"/>
</dbReference>
<dbReference type="Proteomes" id="UP000242205">
    <property type="component" value="Chromosome"/>
</dbReference>
<protein>
    <submittedName>
        <fullName evidence="6">M23 family peptidase</fullName>
    </submittedName>
</protein>
<evidence type="ECO:0000256" key="4">
    <source>
        <dbReference type="SAM" id="Phobius"/>
    </source>
</evidence>
<proteinExistence type="predicted"/>
<dbReference type="KEGG" id="atw:C0099_09225"/>
<feature type="coiled-coil region" evidence="2">
    <location>
        <begin position="165"/>
        <end position="192"/>
    </location>
</feature>
<keyword evidence="4" id="KW-0812">Transmembrane</keyword>
<dbReference type="GO" id="GO:0004222">
    <property type="term" value="F:metalloendopeptidase activity"/>
    <property type="evidence" value="ECO:0007669"/>
    <property type="project" value="TreeGrafter"/>
</dbReference>
<feature type="region of interest" description="Disordered" evidence="3">
    <location>
        <begin position="116"/>
        <end position="144"/>
    </location>
</feature>
<feature type="transmembrane region" description="Helical" evidence="4">
    <location>
        <begin position="24"/>
        <end position="46"/>
    </location>
</feature>
<dbReference type="FunFam" id="2.70.70.10:FF:000006">
    <property type="entry name" value="M23 family peptidase"/>
    <property type="match status" value="1"/>
</dbReference>
<keyword evidence="1" id="KW-0732">Signal</keyword>
<sequence length="325" mass="34536">MAFVILSASALTRSKPRTLSMRAVVGIASLVTLLVLAAGIAVGYGVGREGPALFASANAEPRPVTRAGAANESTTDNRLLIDRFGELSGRMMQLEAEAMDLAFRIGLIKQAGDRADVDEPKAGRVAKTPPGSPAGGPLFRPDGVEPLPVPLLPNGSRSVELGDGLEQIESSIERITDLIAELDRTVVALNLQHMARPGREPVRGRAVVSSFGNRIDPFTRKRAFHSGIDYPAPPGTPIHASAGGRVIFAGYRRAYGNTVEVDHGGGLVTRYAHASKVLVKVGQVVMPGEQIARVGSTGRSTGPHLHFEILRDGRFIDPKVYLAQF</sequence>
<evidence type="ECO:0000313" key="7">
    <source>
        <dbReference type="Proteomes" id="UP000242205"/>
    </source>
</evidence>
<dbReference type="AlphaFoldDB" id="A0A2I6S790"/>
<keyword evidence="4" id="KW-0472">Membrane</keyword>
<dbReference type="InterPro" id="IPR011055">
    <property type="entry name" value="Dup_hybrid_motif"/>
</dbReference>
<dbReference type="PANTHER" id="PTHR21666:SF289">
    <property type="entry name" value="L-ALA--D-GLU ENDOPEPTIDASE"/>
    <property type="match status" value="1"/>
</dbReference>
<evidence type="ECO:0000256" key="1">
    <source>
        <dbReference type="ARBA" id="ARBA00022729"/>
    </source>
</evidence>
<dbReference type="Pfam" id="PF01551">
    <property type="entry name" value="Peptidase_M23"/>
    <property type="match status" value="1"/>
</dbReference>
<accession>A0A2I6S790</accession>
<dbReference type="PANTHER" id="PTHR21666">
    <property type="entry name" value="PEPTIDASE-RELATED"/>
    <property type="match status" value="1"/>
</dbReference>